<reference evidence="3 4" key="1">
    <citation type="submission" date="2016-09" db="EMBL/GenBank/DDBJ databases">
        <title>Bacillus aquimaris SAMM genome sequence reveals colonization and biosurfactant production capacities.</title>
        <authorList>
            <person name="Waghmode S.R."/>
            <person name="Suryavanshi M.V."/>
        </authorList>
    </citation>
    <scope>NUCLEOTIDE SEQUENCE [LARGE SCALE GENOMIC DNA]</scope>
    <source>
        <strain evidence="3 4">SAMM</strain>
    </source>
</reference>
<dbReference type="OrthoDB" id="9796770at2"/>
<dbReference type="InterPro" id="IPR029058">
    <property type="entry name" value="AB_hydrolase_fold"/>
</dbReference>
<comment type="caution">
    <text evidence="3">The sequence shown here is derived from an EMBL/GenBank/DDBJ whole genome shotgun (WGS) entry which is preliminary data.</text>
</comment>
<dbReference type="Pfam" id="PF00561">
    <property type="entry name" value="Abhydrolase_1"/>
    <property type="match status" value="1"/>
</dbReference>
<dbReference type="AlphaFoldDB" id="A0A1J6WRV1"/>
<dbReference type="RefSeq" id="WP_071619988.1">
    <property type="nucleotide sequence ID" value="NZ_MINN01000128.1"/>
</dbReference>
<dbReference type="PANTHER" id="PTHR43798">
    <property type="entry name" value="MONOACYLGLYCEROL LIPASE"/>
    <property type="match status" value="1"/>
</dbReference>
<proteinExistence type="predicted"/>
<sequence length="287" mass="33092">MQTWDKRLITTSRGTFEVFIKGRGKPLCVTHHYSEFNETGDYFAETFTSGHQVILVNLREAGASEKAREPYQLSMLDTIFDLEAIRDSLGFKKWGYAGHSTGGMLGVLYGIYHSDSLLFSIITGAAAREYMTFSKDCIYNPEHPNYQIMQEYMETLKQSGLSEAERKRISAKRTKLSLVQPEKHDQYFSLPIHKRMCGVRLNYFSRELHVFDVTRKLKFITAPALILCGRHDVQCPVSYSIEMVEEIPYAQLAIFEESNHYPFLEEKELFCEVVVRFTEQVTGLCQN</sequence>
<keyword evidence="4" id="KW-1185">Reference proteome</keyword>
<dbReference type="InterPro" id="IPR050266">
    <property type="entry name" value="AB_hydrolase_sf"/>
</dbReference>
<evidence type="ECO:0000259" key="2">
    <source>
        <dbReference type="Pfam" id="PF00561"/>
    </source>
</evidence>
<keyword evidence="1" id="KW-0378">Hydrolase</keyword>
<dbReference type="Gene3D" id="3.40.50.1820">
    <property type="entry name" value="alpha/beta hydrolase"/>
    <property type="match status" value="1"/>
</dbReference>
<gene>
    <name evidence="3" type="ORF">BHE18_16670</name>
</gene>
<name>A0A1J6WRV1_9BACI</name>
<dbReference type="Proteomes" id="UP000182062">
    <property type="component" value="Unassembled WGS sequence"/>
</dbReference>
<dbReference type="GO" id="GO:0016787">
    <property type="term" value="F:hydrolase activity"/>
    <property type="evidence" value="ECO:0007669"/>
    <property type="project" value="UniProtKB-KW"/>
</dbReference>
<evidence type="ECO:0000256" key="1">
    <source>
        <dbReference type="ARBA" id="ARBA00022801"/>
    </source>
</evidence>
<dbReference type="PANTHER" id="PTHR43798:SF31">
    <property type="entry name" value="AB HYDROLASE SUPERFAMILY PROTEIN YCLE"/>
    <property type="match status" value="1"/>
</dbReference>
<evidence type="ECO:0000313" key="3">
    <source>
        <dbReference type="EMBL" id="OIU68561.1"/>
    </source>
</evidence>
<dbReference type="InterPro" id="IPR000073">
    <property type="entry name" value="AB_hydrolase_1"/>
</dbReference>
<organism evidence="3 4">
    <name type="scientific">Rossellomorea aquimaris</name>
    <dbReference type="NCBI Taxonomy" id="189382"/>
    <lineage>
        <taxon>Bacteria</taxon>
        <taxon>Bacillati</taxon>
        <taxon>Bacillota</taxon>
        <taxon>Bacilli</taxon>
        <taxon>Bacillales</taxon>
        <taxon>Bacillaceae</taxon>
        <taxon>Rossellomorea</taxon>
    </lineage>
</organism>
<dbReference type="GO" id="GO:0016020">
    <property type="term" value="C:membrane"/>
    <property type="evidence" value="ECO:0007669"/>
    <property type="project" value="TreeGrafter"/>
</dbReference>
<evidence type="ECO:0000313" key="4">
    <source>
        <dbReference type="Proteomes" id="UP000182062"/>
    </source>
</evidence>
<feature type="domain" description="AB hydrolase-1" evidence="2">
    <location>
        <begin position="36"/>
        <end position="266"/>
    </location>
</feature>
<dbReference type="SUPFAM" id="SSF53474">
    <property type="entry name" value="alpha/beta-Hydrolases"/>
    <property type="match status" value="1"/>
</dbReference>
<dbReference type="EMBL" id="MINN01000128">
    <property type="protein sequence ID" value="OIU68561.1"/>
    <property type="molecule type" value="Genomic_DNA"/>
</dbReference>
<accession>A0A1J6WRV1</accession>
<protein>
    <submittedName>
        <fullName evidence="3">Proline iminopeptidase</fullName>
    </submittedName>
</protein>